<dbReference type="PROSITE" id="PS50878">
    <property type="entry name" value="RT_POL"/>
    <property type="match status" value="1"/>
</dbReference>
<dbReference type="Gene3D" id="3.30.420.10">
    <property type="entry name" value="Ribonuclease H-like superfamily/Ribonuclease H"/>
    <property type="match status" value="1"/>
</dbReference>
<dbReference type="CDD" id="cd01647">
    <property type="entry name" value="RT_LTR"/>
    <property type="match status" value="1"/>
</dbReference>
<feature type="domain" description="Reverse transcriptase" evidence="1">
    <location>
        <begin position="1"/>
        <end position="67"/>
    </location>
</feature>
<comment type="caution">
    <text evidence="2">The sequence shown here is derived from an EMBL/GenBank/DDBJ whole genome shotgun (WGS) entry which is preliminary data.</text>
</comment>
<evidence type="ECO:0000259" key="1">
    <source>
        <dbReference type="PROSITE" id="PS50878"/>
    </source>
</evidence>
<dbReference type="Proteomes" id="UP000257109">
    <property type="component" value="Unassembled WGS sequence"/>
</dbReference>
<dbReference type="Pfam" id="PF00078">
    <property type="entry name" value="RVT_1"/>
    <property type="match status" value="1"/>
</dbReference>
<organism evidence="2 3">
    <name type="scientific">Mucuna pruriens</name>
    <name type="common">Velvet bean</name>
    <name type="synonym">Dolichos pruriens</name>
    <dbReference type="NCBI Taxonomy" id="157652"/>
    <lineage>
        <taxon>Eukaryota</taxon>
        <taxon>Viridiplantae</taxon>
        <taxon>Streptophyta</taxon>
        <taxon>Embryophyta</taxon>
        <taxon>Tracheophyta</taxon>
        <taxon>Spermatophyta</taxon>
        <taxon>Magnoliopsida</taxon>
        <taxon>eudicotyledons</taxon>
        <taxon>Gunneridae</taxon>
        <taxon>Pentapetalae</taxon>
        <taxon>rosids</taxon>
        <taxon>fabids</taxon>
        <taxon>Fabales</taxon>
        <taxon>Fabaceae</taxon>
        <taxon>Papilionoideae</taxon>
        <taxon>50 kb inversion clade</taxon>
        <taxon>NPAAA clade</taxon>
        <taxon>indigoferoid/millettioid clade</taxon>
        <taxon>Phaseoleae</taxon>
        <taxon>Mucuna</taxon>
    </lineage>
</organism>
<evidence type="ECO:0000313" key="3">
    <source>
        <dbReference type="Proteomes" id="UP000257109"/>
    </source>
</evidence>
<dbReference type="OrthoDB" id="101614at2759"/>
<gene>
    <name evidence="2" type="primary">Nynrin</name>
    <name evidence="2" type="ORF">CR513_45185</name>
</gene>
<dbReference type="GO" id="GO:0003676">
    <property type="term" value="F:nucleic acid binding"/>
    <property type="evidence" value="ECO:0007669"/>
    <property type="project" value="InterPro"/>
</dbReference>
<feature type="non-terminal residue" evidence="2">
    <location>
        <position position="1"/>
    </location>
</feature>
<sequence>MDKIFKEIIGTDVEVYVDDMVVKSRAATDHCRALERVFQVLRQHQLKLNPEKCSFGVQAGKFLGFTAVPIFNTLKKGDTFAWTVESEEAFLRLKALLASPLILTKSIPGIPLLVYISVVENVVSAAIVQEKEGKQHPIYFISKVLQDTARRYQKIEKAAFTLIIAPRRVRPCFQGYPVIVLRKPDLARRMVTWSVQLSEFDISYKSRGHIKAQVLADFITKMATSGPEVEENNGAGVILEGLNGVLTKKSLHFEFKANKNQAEYEALLVEMRLAKELEAITLTAKSDSKLVGRAEQGIPGQRPPTDKIP</sequence>
<dbReference type="EMBL" id="QJKJ01009984">
    <property type="protein sequence ID" value="RDX74986.1"/>
    <property type="molecule type" value="Genomic_DNA"/>
</dbReference>
<name>A0A371F9M1_MUCPR</name>
<dbReference type="PANTHER" id="PTHR48475">
    <property type="entry name" value="RIBONUCLEASE H"/>
    <property type="match status" value="1"/>
</dbReference>
<dbReference type="InterPro" id="IPR043128">
    <property type="entry name" value="Rev_trsase/Diguanyl_cyclase"/>
</dbReference>
<dbReference type="Pfam" id="PF17919">
    <property type="entry name" value="RT_RNaseH_2"/>
    <property type="match status" value="1"/>
</dbReference>
<proteinExistence type="predicted"/>
<dbReference type="STRING" id="157652.A0A371F9M1"/>
<dbReference type="InterPro" id="IPR043502">
    <property type="entry name" value="DNA/RNA_pol_sf"/>
</dbReference>
<accession>A0A371F9M1</accession>
<dbReference type="AlphaFoldDB" id="A0A371F9M1"/>
<dbReference type="PANTHER" id="PTHR48475:SF1">
    <property type="entry name" value="RNASE H TYPE-1 DOMAIN-CONTAINING PROTEIN"/>
    <property type="match status" value="1"/>
</dbReference>
<dbReference type="InterPro" id="IPR000477">
    <property type="entry name" value="RT_dom"/>
</dbReference>
<dbReference type="InterPro" id="IPR041577">
    <property type="entry name" value="RT_RNaseH_2"/>
</dbReference>
<dbReference type="Gene3D" id="3.30.70.270">
    <property type="match status" value="1"/>
</dbReference>
<protein>
    <submittedName>
        <fullName evidence="2">Protein NYNRIN</fullName>
    </submittedName>
</protein>
<dbReference type="InterPro" id="IPR036397">
    <property type="entry name" value="RNaseH_sf"/>
</dbReference>
<reference evidence="2" key="1">
    <citation type="submission" date="2018-05" db="EMBL/GenBank/DDBJ databases">
        <title>Draft genome of Mucuna pruriens seed.</title>
        <authorList>
            <person name="Nnadi N.E."/>
            <person name="Vos R."/>
            <person name="Hasami M.H."/>
            <person name="Devisetty U.K."/>
            <person name="Aguiy J.C."/>
        </authorList>
    </citation>
    <scope>NUCLEOTIDE SEQUENCE [LARGE SCALE GENOMIC DNA]</scope>
    <source>
        <strain evidence="2">JCA_2017</strain>
    </source>
</reference>
<keyword evidence="3" id="KW-1185">Reference proteome</keyword>
<dbReference type="SUPFAM" id="SSF56672">
    <property type="entry name" value="DNA/RNA polymerases"/>
    <property type="match status" value="1"/>
</dbReference>
<evidence type="ECO:0000313" key="2">
    <source>
        <dbReference type="EMBL" id="RDX74986.1"/>
    </source>
</evidence>